<proteinExistence type="predicted"/>
<dbReference type="Proteomes" id="UP000183832">
    <property type="component" value="Unassembled WGS sequence"/>
</dbReference>
<dbReference type="EMBL" id="CVRI01000044">
    <property type="protein sequence ID" value="CRK96690.1"/>
    <property type="molecule type" value="Genomic_DNA"/>
</dbReference>
<name>A0A1J1IAD1_9DIPT</name>
<gene>
    <name evidence="1" type="ORF">CLUMA_CG010261</name>
</gene>
<accession>A0A1J1IAD1</accession>
<evidence type="ECO:0000313" key="1">
    <source>
        <dbReference type="EMBL" id="CRK96690.1"/>
    </source>
</evidence>
<keyword evidence="2" id="KW-1185">Reference proteome</keyword>
<reference evidence="1 2" key="1">
    <citation type="submission" date="2015-04" db="EMBL/GenBank/DDBJ databases">
        <authorList>
            <person name="Syromyatnikov M.Y."/>
            <person name="Popov V.N."/>
        </authorList>
    </citation>
    <scope>NUCLEOTIDE SEQUENCE [LARGE SCALE GENOMIC DNA]</scope>
</reference>
<dbReference type="AlphaFoldDB" id="A0A1J1IAD1"/>
<evidence type="ECO:0000313" key="2">
    <source>
        <dbReference type="Proteomes" id="UP000183832"/>
    </source>
</evidence>
<protein>
    <submittedName>
        <fullName evidence="1">CLUMA_CG010261, isoform A</fullName>
    </submittedName>
</protein>
<organism evidence="1 2">
    <name type="scientific">Clunio marinus</name>
    <dbReference type="NCBI Taxonomy" id="568069"/>
    <lineage>
        <taxon>Eukaryota</taxon>
        <taxon>Metazoa</taxon>
        <taxon>Ecdysozoa</taxon>
        <taxon>Arthropoda</taxon>
        <taxon>Hexapoda</taxon>
        <taxon>Insecta</taxon>
        <taxon>Pterygota</taxon>
        <taxon>Neoptera</taxon>
        <taxon>Endopterygota</taxon>
        <taxon>Diptera</taxon>
        <taxon>Nematocera</taxon>
        <taxon>Chironomoidea</taxon>
        <taxon>Chironomidae</taxon>
        <taxon>Clunio</taxon>
    </lineage>
</organism>
<sequence>MAIQATKVYSTQLPLKPLVPTNWRKENLFGKHFGESDFYFLLLFGKFSVFPKKKKTENQKNISQF</sequence>